<gene>
    <name evidence="1" type="ORF">Geu3261_0160_047</name>
</gene>
<sequence length="60" mass="6192">MSKVATSGPDAQGKYSLEVSIGGLTGTLGGFSSAMEAEDYAVSLLRRVKELAKADNLKTA</sequence>
<proteinExistence type="predicted"/>
<dbReference type="RefSeq" id="WP_019085838.1">
    <property type="nucleotide sequence ID" value="NZ_BANI01000141.1"/>
</dbReference>
<dbReference type="EMBL" id="BANI01000141">
    <property type="protein sequence ID" value="GAN97322.1"/>
    <property type="molecule type" value="Genomic_DNA"/>
</dbReference>
<dbReference type="AlphaFoldDB" id="A0A0D6Q183"/>
<name>A0A0D6Q183_KOMEU</name>
<evidence type="ECO:0000313" key="1">
    <source>
        <dbReference type="EMBL" id="GAN97322.1"/>
    </source>
</evidence>
<comment type="caution">
    <text evidence="1">The sequence shown here is derived from an EMBL/GenBank/DDBJ whole genome shotgun (WGS) entry which is preliminary data.</text>
</comment>
<protein>
    <submittedName>
        <fullName evidence="1">Uncharacterized protein</fullName>
    </submittedName>
</protein>
<accession>A0A0D6Q183</accession>
<dbReference type="Proteomes" id="UP000032675">
    <property type="component" value="Unassembled WGS sequence"/>
</dbReference>
<evidence type="ECO:0000313" key="2">
    <source>
        <dbReference type="Proteomes" id="UP000032675"/>
    </source>
</evidence>
<reference evidence="1 2" key="1">
    <citation type="submission" date="2012-11" db="EMBL/GenBank/DDBJ databases">
        <title>Whole genome sequence of Gluconacetobacter europaeus NBRC3261.</title>
        <authorList>
            <person name="Azuma Y."/>
            <person name="Higashiura N."/>
            <person name="Hirakawa H."/>
            <person name="Matsushita K."/>
        </authorList>
    </citation>
    <scope>NUCLEOTIDE SEQUENCE [LARGE SCALE GENOMIC DNA]</scope>
    <source>
        <strain evidence="1 2">NBRC 3261</strain>
    </source>
</reference>
<organism evidence="1 2">
    <name type="scientific">Komagataeibacter europaeus NBRC 3261</name>
    <dbReference type="NCBI Taxonomy" id="1234669"/>
    <lineage>
        <taxon>Bacteria</taxon>
        <taxon>Pseudomonadati</taxon>
        <taxon>Pseudomonadota</taxon>
        <taxon>Alphaproteobacteria</taxon>
        <taxon>Acetobacterales</taxon>
        <taxon>Acetobacteraceae</taxon>
        <taxon>Komagataeibacter</taxon>
    </lineage>
</organism>